<evidence type="ECO:0000313" key="3">
    <source>
        <dbReference type="Proteomes" id="UP000663929"/>
    </source>
</evidence>
<protein>
    <submittedName>
        <fullName evidence="2">Aldo/keto reductase</fullName>
    </submittedName>
</protein>
<dbReference type="Gene3D" id="3.20.20.100">
    <property type="entry name" value="NADP-dependent oxidoreductase domain"/>
    <property type="match status" value="1"/>
</dbReference>
<dbReference type="Pfam" id="PF00248">
    <property type="entry name" value="Aldo_ket_red"/>
    <property type="match status" value="1"/>
</dbReference>
<evidence type="ECO:0000259" key="1">
    <source>
        <dbReference type="Pfam" id="PF00248"/>
    </source>
</evidence>
<dbReference type="KEGG" id="scor:J3U87_20945"/>
<sequence length="292" mass="32549">MEKRAFGNTGLEVSALGFGAGLIGGADMDESKVERLLHAVLDCGINLIDTARGYGSSEERIGRYLSGRRHDFVLSTKVGYGVPGVPDWTYDCIVAGVDAALKRLRCDTIDIVHLHTCPTDVLQRGDVIDALDRVQRAGKVRVVAYAGDNEALRYAVDSGRFGSVIASVNICDQRFVNRGLHEAKRRHMGVIAKRPVANAPWRFEERPVGHYCEPYWERLQTMNLAFDLPWQEIALRFAAYTFGVDSCIVGTTNEHHLRDNAEIVSRGKLPDEVVDRLRSRFLECGADWESEI</sequence>
<dbReference type="SUPFAM" id="SSF51430">
    <property type="entry name" value="NAD(P)-linked oxidoreductase"/>
    <property type="match status" value="1"/>
</dbReference>
<gene>
    <name evidence="2" type="ORF">J3U87_20945</name>
</gene>
<dbReference type="Proteomes" id="UP000663929">
    <property type="component" value="Chromosome"/>
</dbReference>
<dbReference type="InterPro" id="IPR023210">
    <property type="entry name" value="NADP_OxRdtase_dom"/>
</dbReference>
<dbReference type="AlphaFoldDB" id="A0A8A4TD90"/>
<reference evidence="2" key="1">
    <citation type="submission" date="2021-03" db="EMBL/GenBank/DDBJ databases">
        <title>Acanthopleuribacteraceae sp. M133.</title>
        <authorList>
            <person name="Wang G."/>
        </authorList>
    </citation>
    <scope>NUCLEOTIDE SEQUENCE</scope>
    <source>
        <strain evidence="2">M133</strain>
    </source>
</reference>
<dbReference type="InterPro" id="IPR053135">
    <property type="entry name" value="AKR2_Oxidoreductase"/>
</dbReference>
<dbReference type="PANTHER" id="PTHR43312">
    <property type="entry name" value="D-THREO-ALDOSE 1-DEHYDROGENASE"/>
    <property type="match status" value="1"/>
</dbReference>
<feature type="domain" description="NADP-dependent oxidoreductase" evidence="1">
    <location>
        <begin position="16"/>
        <end position="278"/>
    </location>
</feature>
<proteinExistence type="predicted"/>
<accession>A0A8A4TD90</accession>
<dbReference type="CDD" id="cd19095">
    <property type="entry name" value="AKR_PA4992-like"/>
    <property type="match status" value="1"/>
</dbReference>
<keyword evidence="3" id="KW-1185">Reference proteome</keyword>
<dbReference type="InterPro" id="IPR036812">
    <property type="entry name" value="NAD(P)_OxRdtase_dom_sf"/>
</dbReference>
<organism evidence="2 3">
    <name type="scientific">Sulfidibacter corallicola</name>
    <dbReference type="NCBI Taxonomy" id="2818388"/>
    <lineage>
        <taxon>Bacteria</taxon>
        <taxon>Pseudomonadati</taxon>
        <taxon>Acidobacteriota</taxon>
        <taxon>Holophagae</taxon>
        <taxon>Acanthopleuribacterales</taxon>
        <taxon>Acanthopleuribacteraceae</taxon>
        <taxon>Sulfidibacter</taxon>
    </lineage>
</organism>
<evidence type="ECO:0000313" key="2">
    <source>
        <dbReference type="EMBL" id="QTD48059.1"/>
    </source>
</evidence>
<dbReference type="EMBL" id="CP071793">
    <property type="protein sequence ID" value="QTD48059.1"/>
    <property type="molecule type" value="Genomic_DNA"/>
</dbReference>
<name>A0A8A4TD90_SULCO</name>
<dbReference type="RefSeq" id="WP_237377721.1">
    <property type="nucleotide sequence ID" value="NZ_CP071793.1"/>
</dbReference>
<dbReference type="PANTHER" id="PTHR43312:SF1">
    <property type="entry name" value="NADP-DEPENDENT OXIDOREDUCTASE DOMAIN-CONTAINING PROTEIN"/>
    <property type="match status" value="1"/>
</dbReference>